<feature type="transmembrane region" description="Helical" evidence="1">
    <location>
        <begin position="351"/>
        <end position="375"/>
    </location>
</feature>
<accession>A0A367CE17</accession>
<feature type="transmembrane region" description="Helical" evidence="1">
    <location>
        <begin position="312"/>
        <end position="331"/>
    </location>
</feature>
<feature type="transmembrane region" description="Helical" evidence="1">
    <location>
        <begin position="446"/>
        <end position="466"/>
    </location>
</feature>
<keyword evidence="1" id="KW-0472">Membrane</keyword>
<name>A0A367CE17_9ENTE</name>
<evidence type="ECO:0000256" key="1">
    <source>
        <dbReference type="SAM" id="Phobius"/>
    </source>
</evidence>
<sequence length="476" mass="53785">MFFYCGIVTIINRIGDEPMVKLITKQFVRYWKIWLSVLPVFLASGLVFSTSFTILNEMRGVNSVDIDDYSVFMQMPIITGAVMLLLLTTNTMKQCIDFFDDTNDILLLLGGSPVQLSVLMTGQMLLVGIIGTFIGSLFSIPAAQAFFSVLPSYSARQTFSHLTLHLSWNVTFITLLLQISIITITCMRYCLKNFKKRKGILSSYDASIKTRLNGRFFGILALIISVGGTVYLYFKNVPDPAVVKEYTRSMNNSMNILLLLWLSLLVGMNFLVRPIFRAIVNRIVDLPKISKHPMVRIAFYNMQYNVEGLVKLIRPVSIITLLLGNFIALFLNTRLLIDGANSGSYISDLILSLEFLFGAPIIISLANIFASTCLFRMKTRVESKNYFHTGCTPNWIFKTRMIEISTISIISILTTLIGMVLFAIPLLRVTYLGGGNIFKANWSVNILLSLGTFLLFSLGFIVIYWFERHSLKKYVE</sequence>
<feature type="transmembrane region" description="Helical" evidence="1">
    <location>
        <begin position="170"/>
        <end position="191"/>
    </location>
</feature>
<feature type="transmembrane region" description="Helical" evidence="1">
    <location>
        <begin position="125"/>
        <end position="150"/>
    </location>
</feature>
<keyword evidence="1" id="KW-1133">Transmembrane helix</keyword>
<reference evidence="2 3" key="1">
    <citation type="submission" date="2015-06" db="EMBL/GenBank/DDBJ databases">
        <title>The Genome Sequence of Enterococcus durans 4EA1.</title>
        <authorList>
            <consortium name="The Broad Institute Genomics Platform"/>
            <consortium name="The Broad Institute Genome Sequencing Center for Infectious Disease"/>
            <person name="Earl A.M."/>
            <person name="Van Tyne D."/>
            <person name="Lebreton F."/>
            <person name="Saavedra J.T."/>
            <person name="Gilmore M.S."/>
            <person name="Manson Mcguire A."/>
            <person name="Clock S."/>
            <person name="Crupain M."/>
            <person name="Rangan U."/>
            <person name="Young S."/>
            <person name="Abouelleil A."/>
            <person name="Cao P."/>
            <person name="Chapman S.B."/>
            <person name="Griggs A."/>
            <person name="Priest M."/>
            <person name="Shea T."/>
            <person name="Wortman J."/>
            <person name="Nusbaum C."/>
            <person name="Birren B."/>
        </authorList>
    </citation>
    <scope>NUCLEOTIDE SEQUENCE [LARGE SCALE GENOMIC DNA]</scope>
    <source>
        <strain evidence="2 3">4EA1</strain>
    </source>
</reference>
<dbReference type="EMBL" id="LEPB01000004">
    <property type="protein sequence ID" value="RCA10774.1"/>
    <property type="molecule type" value="Genomic_DNA"/>
</dbReference>
<comment type="caution">
    <text evidence="2">The sequence shown here is derived from an EMBL/GenBank/DDBJ whole genome shotgun (WGS) entry which is preliminary data.</text>
</comment>
<gene>
    <name evidence="2" type="ORF">EA71_01527</name>
</gene>
<proteinExistence type="predicted"/>
<feature type="transmembrane region" description="Helical" evidence="1">
    <location>
        <begin position="212"/>
        <end position="234"/>
    </location>
</feature>
<dbReference type="AlphaFoldDB" id="A0A367CE17"/>
<keyword evidence="1" id="KW-0812">Transmembrane</keyword>
<evidence type="ECO:0000313" key="3">
    <source>
        <dbReference type="Proteomes" id="UP000252797"/>
    </source>
</evidence>
<evidence type="ECO:0000313" key="2">
    <source>
        <dbReference type="EMBL" id="RCA10774.1"/>
    </source>
</evidence>
<protein>
    <recommendedName>
        <fullName evidence="4">ABC3 transporter permease protein domain-containing protein</fullName>
    </recommendedName>
</protein>
<feature type="transmembrane region" description="Helical" evidence="1">
    <location>
        <begin position="254"/>
        <end position="272"/>
    </location>
</feature>
<organism evidence="2 3">
    <name type="scientific">Enterococcus durans</name>
    <dbReference type="NCBI Taxonomy" id="53345"/>
    <lineage>
        <taxon>Bacteria</taxon>
        <taxon>Bacillati</taxon>
        <taxon>Bacillota</taxon>
        <taxon>Bacilli</taxon>
        <taxon>Lactobacillales</taxon>
        <taxon>Enterococcaceae</taxon>
        <taxon>Enterococcus</taxon>
    </lineage>
</organism>
<dbReference type="Proteomes" id="UP000252797">
    <property type="component" value="Unassembled WGS sequence"/>
</dbReference>
<feature type="transmembrane region" description="Helical" evidence="1">
    <location>
        <begin position="404"/>
        <end position="426"/>
    </location>
</feature>
<feature type="transmembrane region" description="Helical" evidence="1">
    <location>
        <begin position="69"/>
        <end position="87"/>
    </location>
</feature>
<feature type="transmembrane region" description="Helical" evidence="1">
    <location>
        <begin position="33"/>
        <end position="54"/>
    </location>
</feature>
<evidence type="ECO:0008006" key="4">
    <source>
        <dbReference type="Google" id="ProtNLM"/>
    </source>
</evidence>